<proteinExistence type="inferred from homology"/>
<comment type="similarity">
    <text evidence="2">Belongs to the cation transport ATPase (P-type) (TC 3.A.3) family. Type IIA subfamily.</text>
</comment>
<keyword evidence="9 10" id="KW-0472">Membrane</keyword>
<evidence type="ECO:0000256" key="3">
    <source>
        <dbReference type="ARBA" id="ARBA00022475"/>
    </source>
</evidence>
<protein>
    <submittedName>
        <fullName evidence="12">ATPase</fullName>
    </submittedName>
</protein>
<dbReference type="Gene3D" id="2.70.150.10">
    <property type="entry name" value="Calcium-transporting ATPase, cytoplasmic transduction domain A"/>
    <property type="match status" value="1"/>
</dbReference>
<dbReference type="SUPFAM" id="SSF56784">
    <property type="entry name" value="HAD-like"/>
    <property type="match status" value="1"/>
</dbReference>
<feature type="transmembrane region" description="Helical" evidence="10">
    <location>
        <begin position="55"/>
        <end position="73"/>
    </location>
</feature>
<dbReference type="GO" id="GO:0005524">
    <property type="term" value="F:ATP binding"/>
    <property type="evidence" value="ECO:0007669"/>
    <property type="project" value="UniProtKB-KW"/>
</dbReference>
<dbReference type="PRINTS" id="PR00119">
    <property type="entry name" value="CATATPASE"/>
</dbReference>
<accession>A0A1F6TVC4</accession>
<dbReference type="PANTHER" id="PTHR43294:SF21">
    <property type="entry name" value="CATION TRANSPORTING ATPASE"/>
    <property type="match status" value="1"/>
</dbReference>
<dbReference type="Gene3D" id="3.40.50.1000">
    <property type="entry name" value="HAD superfamily/HAD-like"/>
    <property type="match status" value="1"/>
</dbReference>
<sequence length="902" mass="97834">MKIHHLDVPAALASLKTTAEGLAETEAERRLREFGPNRVERVATQPLIWRLLKNFAHFFALILWLAAALAFIAEASNPGQGMATLGFAIVGVILVNGVFAFFQEYRAERMLEALQRLLPHEVKTLRAGQLRLIPSAGLVPGDVIFLEGGDDVPADCRLIEAFGVRVNNATVTGESLPKARTADAGAEEDLLRARNVLLAGTSLVSGEARAAVFATGMHTEFGKIAHLTQVTGKLASPLQQEIARLSRLVAALATALGVAFFFLGRALGLSFWENFIFAIGIIVANVPEGLLPTVTLALAMGSQRMAKRNALIRHLPSVETLGSTTVICTDKTGTLTQNRMEVKRLYFGDRSWEAADAAGLRAGAAPQLLEGLWLCHDLKLAERNGRTDWVGDPLEAAFVQLAQRLAPHRPQYARIDEIPFDSDRKRMSVLYATPTGPTLYSKGALEMLLPLCTRVQSGKEPRALTPQAKAQFLAAQEAMAKQGLRVIAFAYRPVAAETRDPQQLEQGLTLLGLAGLEDPPRAEVPEAIRLACAAGIRVIMITGDHPHTAEAIGREIGLVHSRAPVLVTGDQLRRMSDTQLQLALDAPEILFARIGADQKRRIVAALKRKGHIVAVTGDGVNDAPALKEAHIGIAMGLSGTDVAKEAADMVLLDDNFASIVAAIEEGRAAFDNIRKFLTYILTSNVPEIVPYLAFVLFKIPLPLTVIQILAVDLGTDMLPALALGAERPDPKVMQRPPRPFTQRLLDWRLIARAYLFLGVLEATAAMAAFFFVLGDGGWSYGEALAHTDPLYRQATTACLVTIIAMQVVNVWLCRSERDSVLAAGFLSNRLILWGIGVEAALALVIVYTPWGNALFGATALAPAVWLFVLPFAFSLLFLEEARKWLVRGFLARNRKTVDSAAE</sequence>
<dbReference type="InterPro" id="IPR001757">
    <property type="entry name" value="P_typ_ATPase"/>
</dbReference>
<dbReference type="InterPro" id="IPR008250">
    <property type="entry name" value="ATPase_P-typ_transduc_dom_A_sf"/>
</dbReference>
<name>A0A1F6TVC4_9PROT</name>
<comment type="subcellular location">
    <subcellularLocation>
        <location evidence="1">Cell membrane</location>
        <topology evidence="1">Multi-pass membrane protein</topology>
    </subcellularLocation>
</comment>
<evidence type="ECO:0000256" key="9">
    <source>
        <dbReference type="ARBA" id="ARBA00023136"/>
    </source>
</evidence>
<feature type="transmembrane region" description="Helical" evidence="10">
    <location>
        <begin position="85"/>
        <end position="102"/>
    </location>
</feature>
<dbReference type="SFLD" id="SFLDG00002">
    <property type="entry name" value="C1.7:_P-type_atpase_like"/>
    <property type="match status" value="1"/>
</dbReference>
<dbReference type="NCBIfam" id="TIGR01494">
    <property type="entry name" value="ATPase_P-type"/>
    <property type="match status" value="2"/>
</dbReference>
<dbReference type="Gene3D" id="1.20.1110.10">
    <property type="entry name" value="Calcium-transporting ATPase, transmembrane domain"/>
    <property type="match status" value="1"/>
</dbReference>
<dbReference type="SFLD" id="SFLDS00003">
    <property type="entry name" value="Haloacid_Dehalogenase"/>
    <property type="match status" value="1"/>
</dbReference>
<dbReference type="Pfam" id="PF00690">
    <property type="entry name" value="Cation_ATPase_N"/>
    <property type="match status" value="1"/>
</dbReference>
<dbReference type="InterPro" id="IPR004014">
    <property type="entry name" value="ATPase_P-typ_cation-transptr_N"/>
</dbReference>
<dbReference type="InterPro" id="IPR044492">
    <property type="entry name" value="P_typ_ATPase_HD_dom"/>
</dbReference>
<dbReference type="FunFam" id="3.40.50.1000:FF:000083">
    <property type="entry name" value="Sodium/potassium-transporting ATPase subunit alpha"/>
    <property type="match status" value="1"/>
</dbReference>
<dbReference type="InterPro" id="IPR023299">
    <property type="entry name" value="ATPase_P-typ_cyto_dom_N"/>
</dbReference>
<feature type="transmembrane region" description="Helical" evidence="10">
    <location>
        <begin position="794"/>
        <end position="813"/>
    </location>
</feature>
<dbReference type="PROSITE" id="PS00154">
    <property type="entry name" value="ATPASE_E1_E2"/>
    <property type="match status" value="1"/>
</dbReference>
<feature type="transmembrane region" description="Helical" evidence="10">
    <location>
        <begin position="853"/>
        <end position="878"/>
    </location>
</feature>
<dbReference type="AlphaFoldDB" id="A0A1F6TVC4"/>
<keyword evidence="8 10" id="KW-1133">Transmembrane helix</keyword>
<dbReference type="SUPFAM" id="SSF81660">
    <property type="entry name" value="Metal cation-transporting ATPase, ATP-binding domain N"/>
    <property type="match status" value="1"/>
</dbReference>
<evidence type="ECO:0000313" key="13">
    <source>
        <dbReference type="Proteomes" id="UP000178885"/>
    </source>
</evidence>
<evidence type="ECO:0000256" key="10">
    <source>
        <dbReference type="SAM" id="Phobius"/>
    </source>
</evidence>
<feature type="transmembrane region" description="Helical" evidence="10">
    <location>
        <begin position="275"/>
        <end position="299"/>
    </location>
</feature>
<feature type="transmembrane region" description="Helical" evidence="10">
    <location>
        <begin position="825"/>
        <end position="847"/>
    </location>
</feature>
<dbReference type="Pfam" id="PF13246">
    <property type="entry name" value="Cation_ATPase"/>
    <property type="match status" value="1"/>
</dbReference>
<reference evidence="12 13" key="1">
    <citation type="journal article" date="2016" name="Nat. Commun.">
        <title>Thousands of microbial genomes shed light on interconnected biogeochemical processes in an aquifer system.</title>
        <authorList>
            <person name="Anantharaman K."/>
            <person name="Brown C.T."/>
            <person name="Hug L.A."/>
            <person name="Sharon I."/>
            <person name="Castelle C.J."/>
            <person name="Probst A.J."/>
            <person name="Thomas B.C."/>
            <person name="Singh A."/>
            <person name="Wilkins M.J."/>
            <person name="Karaoz U."/>
            <person name="Brodie E.L."/>
            <person name="Williams K.H."/>
            <person name="Hubbard S.S."/>
            <person name="Banfield J.F."/>
        </authorList>
    </citation>
    <scope>NUCLEOTIDE SEQUENCE [LARGE SCALE GENOMIC DNA]</scope>
</reference>
<evidence type="ECO:0000256" key="8">
    <source>
        <dbReference type="ARBA" id="ARBA00022989"/>
    </source>
</evidence>
<evidence type="ECO:0000256" key="6">
    <source>
        <dbReference type="ARBA" id="ARBA00022840"/>
    </source>
</evidence>
<dbReference type="InterPro" id="IPR050510">
    <property type="entry name" value="Cation_transp_ATPase_P-type"/>
</dbReference>
<dbReference type="InterPro" id="IPR023298">
    <property type="entry name" value="ATPase_P-typ_TM_dom_sf"/>
</dbReference>
<dbReference type="Pfam" id="PF08282">
    <property type="entry name" value="Hydrolase_3"/>
    <property type="match status" value="1"/>
</dbReference>
<dbReference type="Pfam" id="PF00122">
    <property type="entry name" value="E1-E2_ATPase"/>
    <property type="match status" value="1"/>
</dbReference>
<keyword evidence="7" id="KW-1278">Translocase</keyword>
<evidence type="ECO:0000256" key="1">
    <source>
        <dbReference type="ARBA" id="ARBA00004651"/>
    </source>
</evidence>
<evidence type="ECO:0000259" key="11">
    <source>
        <dbReference type="SMART" id="SM00831"/>
    </source>
</evidence>
<dbReference type="Proteomes" id="UP000178885">
    <property type="component" value="Unassembled WGS sequence"/>
</dbReference>
<feature type="transmembrane region" description="Helical" evidence="10">
    <location>
        <begin position="248"/>
        <end position="269"/>
    </location>
</feature>
<dbReference type="InterPro" id="IPR006068">
    <property type="entry name" value="ATPase_P-typ_cation-transptr_C"/>
</dbReference>
<keyword evidence="4 10" id="KW-0812">Transmembrane</keyword>
<evidence type="ECO:0000313" key="12">
    <source>
        <dbReference type="EMBL" id="OGI49098.1"/>
    </source>
</evidence>
<dbReference type="InterPro" id="IPR018303">
    <property type="entry name" value="ATPase_P-typ_P_site"/>
</dbReference>
<dbReference type="Pfam" id="PF00689">
    <property type="entry name" value="Cation_ATPase_C"/>
    <property type="match status" value="1"/>
</dbReference>
<dbReference type="GO" id="GO:0015662">
    <property type="term" value="F:P-type ion transporter activity"/>
    <property type="evidence" value="ECO:0007669"/>
    <property type="project" value="UniProtKB-ARBA"/>
</dbReference>
<gene>
    <name evidence="12" type="ORF">A2151_00145</name>
</gene>
<dbReference type="STRING" id="1817760.A2151_00145"/>
<dbReference type="SMART" id="SM00831">
    <property type="entry name" value="Cation_ATPase_N"/>
    <property type="match status" value="1"/>
</dbReference>
<dbReference type="PANTHER" id="PTHR43294">
    <property type="entry name" value="SODIUM/POTASSIUM-TRANSPORTING ATPASE SUBUNIT ALPHA"/>
    <property type="match status" value="1"/>
</dbReference>
<keyword evidence="3" id="KW-1003">Cell membrane</keyword>
<dbReference type="SFLD" id="SFLDF00027">
    <property type="entry name" value="p-type_atpase"/>
    <property type="match status" value="1"/>
</dbReference>
<organism evidence="12 13">
    <name type="scientific">Candidatus Muproteobacteria bacterium RBG_16_65_34</name>
    <dbReference type="NCBI Taxonomy" id="1817760"/>
    <lineage>
        <taxon>Bacteria</taxon>
        <taxon>Pseudomonadati</taxon>
        <taxon>Pseudomonadota</taxon>
        <taxon>Candidatus Muproteobacteria</taxon>
    </lineage>
</organism>
<dbReference type="GO" id="GO:0016887">
    <property type="term" value="F:ATP hydrolysis activity"/>
    <property type="evidence" value="ECO:0007669"/>
    <property type="project" value="InterPro"/>
</dbReference>
<keyword evidence="5" id="KW-0547">Nucleotide-binding</keyword>
<comment type="caution">
    <text evidence="12">The sequence shown here is derived from an EMBL/GenBank/DDBJ whole genome shotgun (WGS) entry which is preliminary data.</text>
</comment>
<dbReference type="SUPFAM" id="SSF81653">
    <property type="entry name" value="Calcium ATPase, transduction domain A"/>
    <property type="match status" value="1"/>
</dbReference>
<dbReference type="SUPFAM" id="SSF81665">
    <property type="entry name" value="Calcium ATPase, transmembrane domain M"/>
    <property type="match status" value="1"/>
</dbReference>
<dbReference type="InterPro" id="IPR059000">
    <property type="entry name" value="ATPase_P-type_domA"/>
</dbReference>
<keyword evidence="6" id="KW-0067">ATP-binding</keyword>
<feature type="transmembrane region" description="Helical" evidence="10">
    <location>
        <begin position="753"/>
        <end position="774"/>
    </location>
</feature>
<dbReference type="GO" id="GO:0005886">
    <property type="term" value="C:plasma membrane"/>
    <property type="evidence" value="ECO:0007669"/>
    <property type="project" value="UniProtKB-SubCell"/>
</dbReference>
<dbReference type="EMBL" id="MFSU01000008">
    <property type="protein sequence ID" value="OGI49098.1"/>
    <property type="molecule type" value="Genomic_DNA"/>
</dbReference>
<evidence type="ECO:0000256" key="7">
    <source>
        <dbReference type="ARBA" id="ARBA00022967"/>
    </source>
</evidence>
<evidence type="ECO:0000256" key="5">
    <source>
        <dbReference type="ARBA" id="ARBA00022741"/>
    </source>
</evidence>
<feature type="domain" description="Cation-transporting P-type ATPase N-terminal" evidence="11">
    <location>
        <begin position="2"/>
        <end position="75"/>
    </location>
</feature>
<dbReference type="PRINTS" id="PR00121">
    <property type="entry name" value="NAKATPASE"/>
</dbReference>
<evidence type="ECO:0000256" key="2">
    <source>
        <dbReference type="ARBA" id="ARBA00005675"/>
    </source>
</evidence>
<dbReference type="InterPro" id="IPR036412">
    <property type="entry name" value="HAD-like_sf"/>
</dbReference>
<dbReference type="InterPro" id="IPR023214">
    <property type="entry name" value="HAD_sf"/>
</dbReference>
<dbReference type="Gene3D" id="3.40.1110.10">
    <property type="entry name" value="Calcium-transporting ATPase, cytoplasmic domain N"/>
    <property type="match status" value="1"/>
</dbReference>
<evidence type="ECO:0000256" key="4">
    <source>
        <dbReference type="ARBA" id="ARBA00022692"/>
    </source>
</evidence>